<dbReference type="PANTHER" id="PTHR32385:SF15">
    <property type="entry name" value="INOSITOL PHOSPHOCERAMIDE MANNOSYLTRANSFERASE 1"/>
    <property type="match status" value="1"/>
</dbReference>
<dbReference type="Proteomes" id="UP001519328">
    <property type="component" value="Unassembled WGS sequence"/>
</dbReference>
<sequence>MNYLNFSEVAETDNLRSKYIFENVFRREVIDTNRSNSYSAIPKQLIQYWDDTIIPDDVKKVMDTWTKSGMPKIVYNRDSAKKFISDNFSDEFAKAYEKCIHPAMRSDYFRLCYLYKKGGLYVDVDDKFNNVRLNSLFENNNLKVHPLCYDLSTDQMVRINDFYHFSGVNPNYIYYVNNDPILAPAKHPLIELALNRATYNLLDECTDLKDIQSIAGPGNFSASVVQYFLNRKNTGSPLDFEIIMNWDDISNPQWNLKYRKDQRNWRKWLGDIM</sequence>
<gene>
    <name evidence="2" type="ORF">J2Z82_000446</name>
</gene>
<keyword evidence="3" id="KW-1185">Reference proteome</keyword>
<comment type="caution">
    <text evidence="2">The sequence shown here is derived from an EMBL/GenBank/DDBJ whole genome shotgun (WGS) entry which is preliminary data.</text>
</comment>
<dbReference type="Gene3D" id="3.90.550.20">
    <property type="match status" value="1"/>
</dbReference>
<dbReference type="PANTHER" id="PTHR32385">
    <property type="entry name" value="MANNOSYL PHOSPHORYLINOSITOL CERAMIDE SYNTHASE"/>
    <property type="match status" value="1"/>
</dbReference>
<dbReference type="InterPro" id="IPR051706">
    <property type="entry name" value="Glycosyltransferase_domain"/>
</dbReference>
<dbReference type="SUPFAM" id="SSF53448">
    <property type="entry name" value="Nucleotide-diphospho-sugar transferases"/>
    <property type="match status" value="1"/>
</dbReference>
<dbReference type="InterPro" id="IPR029044">
    <property type="entry name" value="Nucleotide-diphossugar_trans"/>
</dbReference>
<dbReference type="Pfam" id="PF04488">
    <property type="entry name" value="Gly_transf_sug"/>
    <property type="match status" value="1"/>
</dbReference>
<keyword evidence="1" id="KW-0808">Transferase</keyword>
<dbReference type="RefSeq" id="WP_209479133.1">
    <property type="nucleotide sequence ID" value="NZ_JAGGKK010000001.1"/>
</dbReference>
<dbReference type="InterPro" id="IPR007577">
    <property type="entry name" value="GlycoTrfase_DXD_sugar-bd_CS"/>
</dbReference>
<name>A0ABS4H9G7_9BACI</name>
<reference evidence="2 3" key="1">
    <citation type="submission" date="2021-03" db="EMBL/GenBank/DDBJ databases">
        <title>Genomic Encyclopedia of Type Strains, Phase IV (KMG-IV): sequencing the most valuable type-strain genomes for metagenomic binning, comparative biology and taxonomic classification.</title>
        <authorList>
            <person name="Goeker M."/>
        </authorList>
    </citation>
    <scope>NUCLEOTIDE SEQUENCE [LARGE SCALE GENOMIC DNA]</scope>
    <source>
        <strain evidence="2 3">DSM 21085</strain>
    </source>
</reference>
<proteinExistence type="predicted"/>
<evidence type="ECO:0000256" key="1">
    <source>
        <dbReference type="ARBA" id="ARBA00022679"/>
    </source>
</evidence>
<evidence type="ECO:0000313" key="3">
    <source>
        <dbReference type="Proteomes" id="UP001519328"/>
    </source>
</evidence>
<accession>A0ABS4H9G7</accession>
<organism evidence="2 3">
    <name type="scientific">Virgibacillus litoralis</name>
    <dbReference type="NCBI Taxonomy" id="578221"/>
    <lineage>
        <taxon>Bacteria</taxon>
        <taxon>Bacillati</taxon>
        <taxon>Bacillota</taxon>
        <taxon>Bacilli</taxon>
        <taxon>Bacillales</taxon>
        <taxon>Bacillaceae</taxon>
        <taxon>Virgibacillus</taxon>
    </lineage>
</organism>
<protein>
    <submittedName>
        <fullName evidence="2">Mannosyltransferase OCH1-like enzyme</fullName>
    </submittedName>
</protein>
<evidence type="ECO:0000313" key="2">
    <source>
        <dbReference type="EMBL" id="MBP1947523.1"/>
    </source>
</evidence>
<dbReference type="EMBL" id="JAGGKK010000001">
    <property type="protein sequence ID" value="MBP1947523.1"/>
    <property type="molecule type" value="Genomic_DNA"/>
</dbReference>